<dbReference type="AlphaFoldDB" id="A0A6B3NB33"/>
<evidence type="ECO:0000313" key="7">
    <source>
        <dbReference type="EMBL" id="NER28733.1"/>
    </source>
</evidence>
<dbReference type="InterPro" id="IPR005467">
    <property type="entry name" value="His_kinase_dom"/>
</dbReference>
<comment type="caution">
    <text evidence="7">The sequence shown here is derived from an EMBL/GenBank/DDBJ whole genome shotgun (WGS) entry which is preliminary data.</text>
</comment>
<dbReference type="InterPro" id="IPR036890">
    <property type="entry name" value="HATPase_C_sf"/>
</dbReference>
<keyword evidence="3" id="KW-0808">Transferase</keyword>
<dbReference type="InterPro" id="IPR014710">
    <property type="entry name" value="RmlC-like_jellyroll"/>
</dbReference>
<dbReference type="CDD" id="cd00038">
    <property type="entry name" value="CAP_ED"/>
    <property type="match status" value="1"/>
</dbReference>
<protein>
    <recommendedName>
        <fullName evidence="2">histidine kinase</fullName>
        <ecNumber evidence="2">2.7.13.3</ecNumber>
    </recommendedName>
</protein>
<evidence type="ECO:0000259" key="5">
    <source>
        <dbReference type="PROSITE" id="PS50042"/>
    </source>
</evidence>
<evidence type="ECO:0000256" key="3">
    <source>
        <dbReference type="ARBA" id="ARBA00022777"/>
    </source>
</evidence>
<dbReference type="SUPFAM" id="SSF55874">
    <property type="entry name" value="ATPase domain of HSP90 chaperone/DNA topoisomerase II/histidine kinase"/>
    <property type="match status" value="1"/>
</dbReference>
<organism evidence="7">
    <name type="scientific">Symploca sp. SIO1C4</name>
    <dbReference type="NCBI Taxonomy" id="2607765"/>
    <lineage>
        <taxon>Bacteria</taxon>
        <taxon>Bacillati</taxon>
        <taxon>Cyanobacteriota</taxon>
        <taxon>Cyanophyceae</taxon>
        <taxon>Coleofasciculales</taxon>
        <taxon>Coleofasciculaceae</taxon>
        <taxon>Symploca</taxon>
    </lineage>
</organism>
<dbReference type="Gene3D" id="3.30.565.10">
    <property type="entry name" value="Histidine kinase-like ATPase, C-terminal domain"/>
    <property type="match status" value="1"/>
</dbReference>
<keyword evidence="4" id="KW-0902">Two-component regulatory system</keyword>
<dbReference type="PANTHER" id="PTHR43065">
    <property type="entry name" value="SENSOR HISTIDINE KINASE"/>
    <property type="match status" value="1"/>
</dbReference>
<comment type="catalytic activity">
    <reaction evidence="1">
        <text>ATP + protein L-histidine = ADP + protein N-phospho-L-histidine.</text>
        <dbReference type="EC" id="2.7.13.3"/>
    </reaction>
</comment>
<dbReference type="Pfam" id="PF00027">
    <property type="entry name" value="cNMP_binding"/>
    <property type="match status" value="1"/>
</dbReference>
<evidence type="ECO:0000256" key="1">
    <source>
        <dbReference type="ARBA" id="ARBA00000085"/>
    </source>
</evidence>
<evidence type="ECO:0000256" key="4">
    <source>
        <dbReference type="ARBA" id="ARBA00023012"/>
    </source>
</evidence>
<dbReference type="PANTHER" id="PTHR43065:SF48">
    <property type="entry name" value="HISTIDINE KINASE"/>
    <property type="match status" value="1"/>
</dbReference>
<dbReference type="EMBL" id="JAAHFQ010000254">
    <property type="protein sequence ID" value="NER28733.1"/>
    <property type="molecule type" value="Genomic_DNA"/>
</dbReference>
<dbReference type="PRINTS" id="PR00344">
    <property type="entry name" value="BCTRLSENSOR"/>
</dbReference>
<dbReference type="PROSITE" id="PS50109">
    <property type="entry name" value="HIS_KIN"/>
    <property type="match status" value="1"/>
</dbReference>
<feature type="domain" description="Cyclic nucleotide-binding" evidence="5">
    <location>
        <begin position="33"/>
        <end position="153"/>
    </location>
</feature>
<dbReference type="SMART" id="SM00387">
    <property type="entry name" value="HATPase_c"/>
    <property type="match status" value="1"/>
</dbReference>
<dbReference type="InterPro" id="IPR003594">
    <property type="entry name" value="HATPase_dom"/>
</dbReference>
<gene>
    <name evidence="7" type="ORF">F6J89_14130</name>
</gene>
<dbReference type="InterPro" id="IPR000595">
    <property type="entry name" value="cNMP-bd_dom"/>
</dbReference>
<accession>A0A6B3NB33</accession>
<dbReference type="SUPFAM" id="SSF51206">
    <property type="entry name" value="cAMP-binding domain-like"/>
    <property type="match status" value="1"/>
</dbReference>
<dbReference type="PROSITE" id="PS50042">
    <property type="entry name" value="CNMP_BINDING_3"/>
    <property type="match status" value="1"/>
</dbReference>
<feature type="domain" description="Histidine kinase" evidence="6">
    <location>
        <begin position="307"/>
        <end position="493"/>
    </location>
</feature>
<dbReference type="Pfam" id="PF02518">
    <property type="entry name" value="HATPase_c"/>
    <property type="match status" value="1"/>
</dbReference>
<dbReference type="Gene3D" id="2.60.120.10">
    <property type="entry name" value="Jelly Rolls"/>
    <property type="match status" value="1"/>
</dbReference>
<keyword evidence="3" id="KW-0418">Kinase</keyword>
<name>A0A6B3NB33_9CYAN</name>
<sequence length="500" mass="55907">MTRETITEGLKLEQKILNDPQTTLGEILRQVPVFSKLPEAKLQWLSQEGEEVWLEPGEIHRSQGDPAEHVFVLLAGEIRVMQKVGEQEVILATYKPKELFGELPILMGEECFWASGRAVSNSHIFELPKDAFWNLLSTCSCVTTSILGTMARRMQEVQILSQQREKLTALGTLAAGLAHELNNPASAARRAARQLRETFEDLQPLTWQLGQQQMPLTPQEFLGEIQRQVPSPATTLPPLDPITQSDLEDELIDWLEAHGVPKGWQLAPTLVEARIDTKWLDALSVRVPPDSLGDLMLWLEKTLTGVELLEQVEQSSERICELVNAVKDYSYMDQAPLQEVDVHEGLESTLTILGHKLKQSVVVSRDYDLNLPRLEAYGSELNQVWTNLIDNAIDAIASRFSNQAINEQGEVRIKTSRDQDRLVVTITDNGLGIPPEIQPHIFEPFFTTKGVGKGTGVGLHLAYGIVVEQHQGDIRVFSQPGETCFEVRLPIKFPQLGIGD</sequence>
<dbReference type="SMART" id="SM00100">
    <property type="entry name" value="cNMP"/>
    <property type="match status" value="1"/>
</dbReference>
<dbReference type="EC" id="2.7.13.3" evidence="2"/>
<reference evidence="7" key="1">
    <citation type="submission" date="2019-11" db="EMBL/GenBank/DDBJ databases">
        <title>Genomic insights into an expanded diversity of filamentous marine cyanobacteria reveals the extraordinary biosynthetic potential of Moorea and Okeania.</title>
        <authorList>
            <person name="Ferreira Leao T."/>
            <person name="Wang M."/>
            <person name="Moss N."/>
            <person name="Da Silva R."/>
            <person name="Sanders J."/>
            <person name="Nurk S."/>
            <person name="Gurevich A."/>
            <person name="Humphrey G."/>
            <person name="Reher R."/>
            <person name="Zhu Q."/>
            <person name="Belda-Ferre P."/>
            <person name="Glukhov E."/>
            <person name="Rex R."/>
            <person name="Dorrestein P.C."/>
            <person name="Knight R."/>
            <person name="Pevzner P."/>
            <person name="Gerwick W.H."/>
            <person name="Gerwick L."/>
        </authorList>
    </citation>
    <scope>NUCLEOTIDE SEQUENCE</scope>
    <source>
        <strain evidence="7">SIO1C4</strain>
    </source>
</reference>
<dbReference type="InterPro" id="IPR004358">
    <property type="entry name" value="Sig_transdc_His_kin-like_C"/>
</dbReference>
<dbReference type="GO" id="GO:0000160">
    <property type="term" value="P:phosphorelay signal transduction system"/>
    <property type="evidence" value="ECO:0007669"/>
    <property type="project" value="UniProtKB-KW"/>
</dbReference>
<dbReference type="InterPro" id="IPR018490">
    <property type="entry name" value="cNMP-bd_dom_sf"/>
</dbReference>
<proteinExistence type="predicted"/>
<evidence type="ECO:0000259" key="6">
    <source>
        <dbReference type="PROSITE" id="PS50109"/>
    </source>
</evidence>
<dbReference type="GO" id="GO:0004673">
    <property type="term" value="F:protein histidine kinase activity"/>
    <property type="evidence" value="ECO:0007669"/>
    <property type="project" value="UniProtKB-EC"/>
</dbReference>
<evidence type="ECO:0000256" key="2">
    <source>
        <dbReference type="ARBA" id="ARBA00012438"/>
    </source>
</evidence>
<dbReference type="Gene3D" id="1.10.287.130">
    <property type="match status" value="1"/>
</dbReference>